<dbReference type="Pfam" id="PF13359">
    <property type="entry name" value="DDE_Tnp_4"/>
    <property type="match status" value="1"/>
</dbReference>
<gene>
    <name evidence="4" type="ORF">BWQ96_07015</name>
</gene>
<evidence type="ECO:0000313" key="5">
    <source>
        <dbReference type="Proteomes" id="UP000247409"/>
    </source>
</evidence>
<comment type="caution">
    <text evidence="4">The sequence shown here is derived from an EMBL/GenBank/DDBJ whole genome shotgun (WGS) entry which is preliminary data.</text>
</comment>
<dbReference type="OrthoDB" id="164661at2759"/>
<comment type="cofactor">
    <cofactor evidence="1">
        <name>a divalent metal cation</name>
        <dbReference type="ChEBI" id="CHEBI:60240"/>
    </cofactor>
</comment>
<keyword evidence="2" id="KW-0479">Metal-binding</keyword>
<evidence type="ECO:0000256" key="1">
    <source>
        <dbReference type="ARBA" id="ARBA00001968"/>
    </source>
</evidence>
<feature type="domain" description="DDE Tnp4" evidence="3">
    <location>
        <begin position="3"/>
        <end position="90"/>
    </location>
</feature>
<organism evidence="4 5">
    <name type="scientific">Gracilariopsis chorda</name>
    <dbReference type="NCBI Taxonomy" id="448386"/>
    <lineage>
        <taxon>Eukaryota</taxon>
        <taxon>Rhodophyta</taxon>
        <taxon>Florideophyceae</taxon>
        <taxon>Rhodymeniophycidae</taxon>
        <taxon>Gracilariales</taxon>
        <taxon>Gracilariaceae</taxon>
        <taxon>Gracilariopsis</taxon>
    </lineage>
</organism>
<dbReference type="InterPro" id="IPR027806">
    <property type="entry name" value="HARBI1_dom"/>
</dbReference>
<dbReference type="EMBL" id="NBIV01000132">
    <property type="protein sequence ID" value="PXF43242.1"/>
    <property type="molecule type" value="Genomic_DNA"/>
</dbReference>
<protein>
    <recommendedName>
        <fullName evidence="3">DDE Tnp4 domain-containing protein</fullName>
    </recommendedName>
</protein>
<dbReference type="STRING" id="448386.A0A2V3IME1"/>
<dbReference type="AlphaFoldDB" id="A0A2V3IME1"/>
<dbReference type="Proteomes" id="UP000247409">
    <property type="component" value="Unassembled WGS sequence"/>
</dbReference>
<name>A0A2V3IME1_9FLOR</name>
<reference evidence="4 5" key="1">
    <citation type="journal article" date="2018" name="Mol. Biol. Evol.">
        <title>Analysis of the draft genome of the red seaweed Gracilariopsis chorda provides insights into genome size evolution in Rhodophyta.</title>
        <authorList>
            <person name="Lee J."/>
            <person name="Yang E.C."/>
            <person name="Graf L."/>
            <person name="Yang J.H."/>
            <person name="Qiu H."/>
            <person name="Zel Zion U."/>
            <person name="Chan C.X."/>
            <person name="Stephens T.G."/>
            <person name="Weber A.P.M."/>
            <person name="Boo G.H."/>
            <person name="Boo S.M."/>
            <person name="Kim K.M."/>
            <person name="Shin Y."/>
            <person name="Jung M."/>
            <person name="Lee S.J."/>
            <person name="Yim H.S."/>
            <person name="Lee J.H."/>
            <person name="Bhattacharya D."/>
            <person name="Yoon H.S."/>
        </authorList>
    </citation>
    <scope>NUCLEOTIDE SEQUENCE [LARGE SCALE GENOMIC DNA]</scope>
    <source>
        <strain evidence="4 5">SKKU-2015</strain>
        <tissue evidence="4">Whole body</tissue>
    </source>
</reference>
<proteinExistence type="predicted"/>
<evidence type="ECO:0000259" key="3">
    <source>
        <dbReference type="Pfam" id="PF13359"/>
    </source>
</evidence>
<keyword evidence="5" id="KW-1185">Reference proteome</keyword>
<evidence type="ECO:0000256" key="2">
    <source>
        <dbReference type="ARBA" id="ARBA00022723"/>
    </source>
</evidence>
<accession>A0A2V3IME1</accession>
<evidence type="ECO:0000313" key="4">
    <source>
        <dbReference type="EMBL" id="PXF43242.1"/>
    </source>
</evidence>
<dbReference type="GO" id="GO:0046872">
    <property type="term" value="F:metal ion binding"/>
    <property type="evidence" value="ECO:0007669"/>
    <property type="project" value="UniProtKB-KW"/>
</dbReference>
<sequence>MTVYRHSNIDEELSTTLCINGTQYYIYGDPVYVIRPYLIKSYGGALLTEELKQFNEEMSAYRTAAEWAFEDIKKYFSHVSSARKMQIGCTPAWYFVSALLRNLRACLYGSQSATAFNFAAPTLKEYVEMIPQE</sequence>